<feature type="compositionally biased region" description="Low complexity" evidence="1">
    <location>
        <begin position="157"/>
        <end position="169"/>
    </location>
</feature>
<dbReference type="NCBIfam" id="TIGR03544">
    <property type="entry name" value="DivI1A_domain"/>
    <property type="match status" value="1"/>
</dbReference>
<gene>
    <name evidence="2" type="ORF">SAMN05216259_103401</name>
</gene>
<evidence type="ECO:0000256" key="1">
    <source>
        <dbReference type="SAM" id="MobiDB-lite"/>
    </source>
</evidence>
<protein>
    <submittedName>
        <fullName evidence="2">DivIVA domain-containing protein</fullName>
    </submittedName>
</protein>
<dbReference type="AlphaFoldDB" id="A0A1H0A401"/>
<dbReference type="InterPro" id="IPR019933">
    <property type="entry name" value="DivIVA_domain"/>
</dbReference>
<dbReference type="STRING" id="310781.SAMN05216259_103401"/>
<accession>A0A1H0A401</accession>
<dbReference type="Gene3D" id="6.10.250.660">
    <property type="match status" value="1"/>
</dbReference>
<sequence length="169" mass="17872">MLIALAVVVAAVALAVLGDGGALKDAEPERIQDRLPPDRPLVRADVEAMRLPVGVRGYRMDEVDEVLDRLGAELAERDARIAELEASLAGVRGGGTALLEGSRPQGPVRLDPHTLPQPGQGAPYEQYGPADGDPQQYGQEYGRGGAHEYRPGGGQEYGQEPGRPEGTAE</sequence>
<reference evidence="2 3" key="1">
    <citation type="submission" date="2016-10" db="EMBL/GenBank/DDBJ databases">
        <authorList>
            <person name="de Groot N.N."/>
        </authorList>
    </citation>
    <scope>NUCLEOTIDE SEQUENCE [LARGE SCALE GENOMIC DNA]</scope>
    <source>
        <strain evidence="2 3">CGMCC 4.2022</strain>
    </source>
</reference>
<proteinExistence type="predicted"/>
<evidence type="ECO:0000313" key="3">
    <source>
        <dbReference type="Proteomes" id="UP000199341"/>
    </source>
</evidence>
<feature type="region of interest" description="Disordered" evidence="1">
    <location>
        <begin position="92"/>
        <end position="169"/>
    </location>
</feature>
<dbReference type="Proteomes" id="UP000199341">
    <property type="component" value="Unassembled WGS sequence"/>
</dbReference>
<organism evidence="2 3">
    <name type="scientific">Actinacidiphila guanduensis</name>
    <dbReference type="NCBI Taxonomy" id="310781"/>
    <lineage>
        <taxon>Bacteria</taxon>
        <taxon>Bacillati</taxon>
        <taxon>Actinomycetota</taxon>
        <taxon>Actinomycetes</taxon>
        <taxon>Kitasatosporales</taxon>
        <taxon>Streptomycetaceae</taxon>
        <taxon>Actinacidiphila</taxon>
    </lineage>
</organism>
<keyword evidence="3" id="KW-1185">Reference proteome</keyword>
<name>A0A1H0A401_9ACTN</name>
<evidence type="ECO:0000313" key="2">
    <source>
        <dbReference type="EMBL" id="SDN28147.1"/>
    </source>
</evidence>
<dbReference type="EMBL" id="FNIE01000003">
    <property type="protein sequence ID" value="SDN28147.1"/>
    <property type="molecule type" value="Genomic_DNA"/>
</dbReference>